<feature type="active site" description="Charge relay system" evidence="4">
    <location>
        <position position="330"/>
    </location>
</feature>
<proteinExistence type="inferred from homology"/>
<dbReference type="InterPro" id="IPR012020">
    <property type="entry name" value="ABHD4"/>
</dbReference>
<dbReference type="InterPro" id="IPR000073">
    <property type="entry name" value="AB_hydrolase_1"/>
</dbReference>
<dbReference type="Gene3D" id="3.40.50.1820">
    <property type="entry name" value="alpha/beta hydrolase"/>
    <property type="match status" value="1"/>
</dbReference>
<comment type="similarity">
    <text evidence="1">Belongs to the AB hydrolase superfamily. AB hydrolase 4 family.</text>
</comment>
<accession>A0A9P0AG40</accession>
<dbReference type="Proteomes" id="UP001152759">
    <property type="component" value="Chromosome 6"/>
</dbReference>
<dbReference type="OrthoDB" id="247542at2759"/>
<evidence type="ECO:0000256" key="4">
    <source>
        <dbReference type="PIRSR" id="PIRSR005211-1"/>
    </source>
</evidence>
<gene>
    <name evidence="6" type="ORF">BEMITA_LOCUS10670</name>
</gene>
<dbReference type="GO" id="GO:0051793">
    <property type="term" value="P:medium-chain fatty acid catabolic process"/>
    <property type="evidence" value="ECO:0007669"/>
    <property type="project" value="TreeGrafter"/>
</dbReference>
<evidence type="ECO:0000256" key="3">
    <source>
        <dbReference type="ARBA" id="ARBA00022801"/>
    </source>
</evidence>
<evidence type="ECO:0000313" key="6">
    <source>
        <dbReference type="EMBL" id="CAH0392114.1"/>
    </source>
</evidence>
<protein>
    <recommendedName>
        <fullName evidence="5">AB hydrolase-1 domain-containing protein</fullName>
    </recommendedName>
</protein>
<dbReference type="AlphaFoldDB" id="A0A9P0AG40"/>
<dbReference type="EMBL" id="OU963867">
    <property type="protein sequence ID" value="CAH0392114.1"/>
    <property type="molecule type" value="Genomic_DNA"/>
</dbReference>
<name>A0A9P0AG40_BEMTA</name>
<reference evidence="6" key="1">
    <citation type="submission" date="2021-12" db="EMBL/GenBank/DDBJ databases">
        <authorList>
            <person name="King R."/>
        </authorList>
    </citation>
    <scope>NUCLEOTIDE SEQUENCE</scope>
</reference>
<keyword evidence="7" id="KW-1185">Reference proteome</keyword>
<feature type="domain" description="AB hydrolase-1" evidence="5">
    <location>
        <begin position="120"/>
        <end position="365"/>
    </location>
</feature>
<evidence type="ECO:0000256" key="2">
    <source>
        <dbReference type="ARBA" id="ARBA00022487"/>
    </source>
</evidence>
<keyword evidence="3" id="KW-0378">Hydrolase</keyword>
<dbReference type="InterPro" id="IPR029058">
    <property type="entry name" value="AB_hydrolase_fold"/>
</dbReference>
<dbReference type="InterPro" id="IPR050960">
    <property type="entry name" value="AB_hydrolase_4_sf"/>
</dbReference>
<dbReference type="PANTHER" id="PTHR10794">
    <property type="entry name" value="ABHYDROLASE DOMAIN-CONTAINING PROTEIN"/>
    <property type="match status" value="1"/>
</dbReference>
<evidence type="ECO:0000313" key="7">
    <source>
        <dbReference type="Proteomes" id="UP001152759"/>
    </source>
</evidence>
<dbReference type="Pfam" id="PF00561">
    <property type="entry name" value="Abhydrolase_1"/>
    <property type="match status" value="1"/>
</dbReference>
<sequence>MEWLLSYFFFISAMPRWVIGSALGSGFFLYYFLEVAKRPAVFCSDGKFRKFLYSYMPLLNERFWPTIWCFESRAQTMFSTFLRTKFLSNVQYSREILELPDGGMVCLDWSLPKDDKPDTPTMLFLPGLTGESQADYIQGFVRSANSLGVRSVVFNYRGLGGIPLKTPRTYCACNYEDLTEVIDHVKSKYPESPLGCTAVSMGGLVLGNYLAHESEKANKNFKCCLIISVPWNISVAVDSIEQFGLNMLMNRYLASCLTEVVKGLRHVLEPSQKYEMEKVLSSKTIREFDSHFTVKQFGYKDVNDYYENATIHNKIHRVKVPVVCLSAADDPFQPLEGIPVETANLLEHVAIVVTARGGHIGFLEGFWPFRQEEQYLFKFFTQLFTAVFKNPEAFKDSFSEIVS</sequence>
<feature type="active site" description="Charge relay system" evidence="4">
    <location>
        <position position="359"/>
    </location>
</feature>
<keyword evidence="2" id="KW-0719">Serine esterase</keyword>
<dbReference type="PIRSF" id="PIRSF005211">
    <property type="entry name" value="Ab_hydro_YheT"/>
    <property type="match status" value="1"/>
</dbReference>
<dbReference type="GO" id="GO:0047372">
    <property type="term" value="F:monoacylglycerol lipase activity"/>
    <property type="evidence" value="ECO:0007669"/>
    <property type="project" value="TreeGrafter"/>
</dbReference>
<feature type="active site" description="Charge relay system" evidence="4">
    <location>
        <position position="200"/>
    </location>
</feature>
<dbReference type="GO" id="GO:0051792">
    <property type="term" value="P:medium-chain fatty acid biosynthetic process"/>
    <property type="evidence" value="ECO:0007669"/>
    <property type="project" value="TreeGrafter"/>
</dbReference>
<evidence type="ECO:0000256" key="1">
    <source>
        <dbReference type="ARBA" id="ARBA00010884"/>
    </source>
</evidence>
<dbReference type="SUPFAM" id="SSF53474">
    <property type="entry name" value="alpha/beta-Hydrolases"/>
    <property type="match status" value="1"/>
</dbReference>
<dbReference type="GO" id="GO:0008126">
    <property type="term" value="F:acetylesterase activity"/>
    <property type="evidence" value="ECO:0007669"/>
    <property type="project" value="TreeGrafter"/>
</dbReference>
<dbReference type="KEGG" id="btab:109042984"/>
<dbReference type="InterPro" id="IPR000952">
    <property type="entry name" value="AB_hydrolase_4_CS"/>
</dbReference>
<evidence type="ECO:0000259" key="5">
    <source>
        <dbReference type="Pfam" id="PF00561"/>
    </source>
</evidence>
<dbReference type="PROSITE" id="PS01133">
    <property type="entry name" value="UPF0017"/>
    <property type="match status" value="1"/>
</dbReference>
<dbReference type="PANTHER" id="PTHR10794:SF63">
    <property type="entry name" value="ALPHA_BETA HYDROLASE 1, ISOFORM A"/>
    <property type="match status" value="1"/>
</dbReference>
<organism evidence="6 7">
    <name type="scientific">Bemisia tabaci</name>
    <name type="common">Sweetpotato whitefly</name>
    <name type="synonym">Aleurodes tabaci</name>
    <dbReference type="NCBI Taxonomy" id="7038"/>
    <lineage>
        <taxon>Eukaryota</taxon>
        <taxon>Metazoa</taxon>
        <taxon>Ecdysozoa</taxon>
        <taxon>Arthropoda</taxon>
        <taxon>Hexapoda</taxon>
        <taxon>Insecta</taxon>
        <taxon>Pterygota</taxon>
        <taxon>Neoptera</taxon>
        <taxon>Paraneoptera</taxon>
        <taxon>Hemiptera</taxon>
        <taxon>Sternorrhyncha</taxon>
        <taxon>Aleyrodoidea</taxon>
        <taxon>Aleyrodidae</taxon>
        <taxon>Aleyrodinae</taxon>
        <taxon>Bemisia</taxon>
    </lineage>
</organism>